<evidence type="ECO:0000313" key="2">
    <source>
        <dbReference type="EMBL" id="KAF4973346.1"/>
    </source>
</evidence>
<feature type="region of interest" description="Disordered" evidence="1">
    <location>
        <begin position="443"/>
        <end position="469"/>
    </location>
</feature>
<dbReference type="AlphaFoldDB" id="A0A8H4UBR7"/>
<dbReference type="OrthoDB" id="2684236at2759"/>
<reference evidence="2" key="2">
    <citation type="submission" date="2020-05" db="EMBL/GenBank/DDBJ databases">
        <authorList>
            <person name="Kim H.-S."/>
            <person name="Proctor R.H."/>
            <person name="Brown D.W."/>
        </authorList>
    </citation>
    <scope>NUCLEOTIDE SEQUENCE</scope>
    <source>
        <strain evidence="2">NRRL 20472</strain>
    </source>
</reference>
<organism evidence="2 3">
    <name type="scientific">Fusarium sarcochroum</name>
    <dbReference type="NCBI Taxonomy" id="1208366"/>
    <lineage>
        <taxon>Eukaryota</taxon>
        <taxon>Fungi</taxon>
        <taxon>Dikarya</taxon>
        <taxon>Ascomycota</taxon>
        <taxon>Pezizomycotina</taxon>
        <taxon>Sordariomycetes</taxon>
        <taxon>Hypocreomycetidae</taxon>
        <taxon>Hypocreales</taxon>
        <taxon>Nectriaceae</taxon>
        <taxon>Fusarium</taxon>
        <taxon>Fusarium lateritium species complex</taxon>
    </lineage>
</organism>
<proteinExistence type="predicted"/>
<sequence length="507" mass="57190">MPLFNRFRGAFSGIPVDVDPYADPHTWKLPSSYPISKPGGRQTTIPDPRIFGNAFTPTDAEAGNTETILTCPDISHAAVHLALLECFRNLRISASALDVEVPDLPAYTEKPTESPSVGTTRLPESQRWDLVIKLAISRFEVWWANIGHVLMHLTAYGHHAGDKVMVQLSKEYLPPLDVLLVWYVFMQDSDAYHAACISHEPRISRLEHLCFPWLAIRDVIDMERFHFTLPRTAQNLFSTLSGQSSDILTYLESPPAYTDDCTPPFKVDLFDEIKDHENIINEAHSLLWIRAPALAGSLTRASVEYSDHQRRGRADRRNSREVPFGIDLFWKTHRLFPSHYRLFIHDNENCGQSSESKASVPKGSSSDSAPGDSKVVSERCQCWTCERIRDDIPSFVHTTPSLDHASSSTNPSASARQQILELSSEQIRQIQDDVGFYQAVEKARTRREPLPTRPPTATEKEAEATAKAKQKELGYRPGSNEYLEILPDGTRKIRQRQVSGWGSWTTL</sequence>
<comment type="caution">
    <text evidence="2">The sequence shown here is derived from an EMBL/GenBank/DDBJ whole genome shotgun (WGS) entry which is preliminary data.</text>
</comment>
<protein>
    <submittedName>
        <fullName evidence="2">Uncharacterized protein</fullName>
    </submittedName>
</protein>
<gene>
    <name evidence="2" type="ORF">FSARC_324</name>
</gene>
<feature type="region of interest" description="Disordered" evidence="1">
    <location>
        <begin position="395"/>
        <end position="416"/>
    </location>
</feature>
<reference evidence="2" key="1">
    <citation type="journal article" date="2020" name="BMC Genomics">
        <title>Correction to: Identification and distribution of gene clusters required for synthesis of sphingolipid metabolism inhibitors in diverse species of the filamentous fungus Fusarium.</title>
        <authorList>
            <person name="Kim H.S."/>
            <person name="Lohmar J.M."/>
            <person name="Busman M."/>
            <person name="Brown D.W."/>
            <person name="Naumann T.A."/>
            <person name="Divon H.H."/>
            <person name="Lysoe E."/>
            <person name="Uhlig S."/>
            <person name="Proctor R.H."/>
        </authorList>
    </citation>
    <scope>NUCLEOTIDE SEQUENCE</scope>
    <source>
        <strain evidence="2">NRRL 20472</strain>
    </source>
</reference>
<feature type="compositionally biased region" description="Basic and acidic residues" evidence="1">
    <location>
        <begin position="458"/>
        <end position="469"/>
    </location>
</feature>
<accession>A0A8H4UBR7</accession>
<keyword evidence="3" id="KW-1185">Reference proteome</keyword>
<dbReference type="EMBL" id="JABEXW010000022">
    <property type="protein sequence ID" value="KAF4973346.1"/>
    <property type="molecule type" value="Genomic_DNA"/>
</dbReference>
<feature type="compositionally biased region" description="Polar residues" evidence="1">
    <location>
        <begin position="396"/>
        <end position="416"/>
    </location>
</feature>
<evidence type="ECO:0000256" key="1">
    <source>
        <dbReference type="SAM" id="MobiDB-lite"/>
    </source>
</evidence>
<feature type="region of interest" description="Disordered" evidence="1">
    <location>
        <begin position="353"/>
        <end position="374"/>
    </location>
</feature>
<name>A0A8H4UBR7_9HYPO</name>
<dbReference type="Proteomes" id="UP000622797">
    <property type="component" value="Unassembled WGS sequence"/>
</dbReference>
<evidence type="ECO:0000313" key="3">
    <source>
        <dbReference type="Proteomes" id="UP000622797"/>
    </source>
</evidence>
<feature type="compositionally biased region" description="Polar residues" evidence="1">
    <location>
        <begin position="353"/>
        <end position="368"/>
    </location>
</feature>